<evidence type="ECO:0000256" key="4">
    <source>
        <dbReference type="ARBA" id="ARBA00022481"/>
    </source>
</evidence>
<evidence type="ECO:0000259" key="12">
    <source>
        <dbReference type="Pfam" id="PF12019"/>
    </source>
</evidence>
<evidence type="ECO:0000256" key="2">
    <source>
        <dbReference type="ARBA" id="ARBA00021549"/>
    </source>
</evidence>
<keyword evidence="8 11" id="KW-0472">Membrane</keyword>
<evidence type="ECO:0000256" key="3">
    <source>
        <dbReference type="ARBA" id="ARBA00022475"/>
    </source>
</evidence>
<keyword evidence="5" id="KW-0997">Cell inner membrane</keyword>
<dbReference type="Pfam" id="PF12019">
    <property type="entry name" value="GspH"/>
    <property type="match status" value="1"/>
</dbReference>
<dbReference type="SUPFAM" id="SSF54523">
    <property type="entry name" value="Pili subunits"/>
    <property type="match status" value="1"/>
</dbReference>
<evidence type="ECO:0000256" key="8">
    <source>
        <dbReference type="ARBA" id="ARBA00023136"/>
    </source>
</evidence>
<dbReference type="Pfam" id="PF07963">
    <property type="entry name" value="N_methyl"/>
    <property type="match status" value="1"/>
</dbReference>
<dbReference type="InterPro" id="IPR045584">
    <property type="entry name" value="Pilin-like"/>
</dbReference>
<sequence>MEPRKTPAGFTLAEILVVMVVIGIVSAAVAPALVRGARPHPADAAAEEIRGVLAGGRRAAVRGGMPVAVELDTRTGRYRVAADDPEAPPGKPLAEGALELPAGVAVDPPAGVRRFTFGVLGAGQGAPVVVRGGGRTAAVQINPWTGEVRAAR</sequence>
<feature type="domain" description="General secretion pathway GspH" evidence="12">
    <location>
        <begin position="45"/>
        <end position="143"/>
    </location>
</feature>
<evidence type="ECO:0000313" key="13">
    <source>
        <dbReference type="EMBL" id="CAA9325429.1"/>
    </source>
</evidence>
<dbReference type="AlphaFoldDB" id="A0A6J4L8A7"/>
<dbReference type="GO" id="GO:0015627">
    <property type="term" value="C:type II protein secretion system complex"/>
    <property type="evidence" value="ECO:0007669"/>
    <property type="project" value="InterPro"/>
</dbReference>
<dbReference type="GO" id="GO:0015628">
    <property type="term" value="P:protein secretion by the type II secretion system"/>
    <property type="evidence" value="ECO:0007669"/>
    <property type="project" value="InterPro"/>
</dbReference>
<protein>
    <recommendedName>
        <fullName evidence="2">Type II secretion system protein H</fullName>
    </recommendedName>
    <alternativeName>
        <fullName evidence="10">General secretion pathway protein H</fullName>
    </alternativeName>
</protein>
<comment type="similarity">
    <text evidence="9">Belongs to the GSP H family.</text>
</comment>
<dbReference type="InterPro" id="IPR022346">
    <property type="entry name" value="T2SS_GspH"/>
</dbReference>
<reference evidence="13" key="1">
    <citation type="submission" date="2020-02" db="EMBL/GenBank/DDBJ databases">
        <authorList>
            <person name="Meier V. D."/>
        </authorList>
    </citation>
    <scope>NUCLEOTIDE SEQUENCE</scope>
    <source>
        <strain evidence="13">AVDCRST_MAG68</strain>
    </source>
</reference>
<evidence type="ECO:0000256" key="5">
    <source>
        <dbReference type="ARBA" id="ARBA00022519"/>
    </source>
</evidence>
<evidence type="ECO:0000256" key="7">
    <source>
        <dbReference type="ARBA" id="ARBA00022989"/>
    </source>
</evidence>
<evidence type="ECO:0000256" key="9">
    <source>
        <dbReference type="ARBA" id="ARBA00025772"/>
    </source>
</evidence>
<proteinExistence type="inferred from homology"/>
<dbReference type="EMBL" id="CADCTW010000102">
    <property type="protein sequence ID" value="CAA9325429.1"/>
    <property type="molecule type" value="Genomic_DNA"/>
</dbReference>
<keyword evidence="6 11" id="KW-0812">Transmembrane</keyword>
<gene>
    <name evidence="13" type="ORF">AVDCRST_MAG68-2204</name>
</gene>
<dbReference type="GO" id="GO:0005886">
    <property type="term" value="C:plasma membrane"/>
    <property type="evidence" value="ECO:0007669"/>
    <property type="project" value="UniProtKB-SubCell"/>
</dbReference>
<keyword evidence="7 11" id="KW-1133">Transmembrane helix</keyword>
<dbReference type="InterPro" id="IPR012902">
    <property type="entry name" value="N_methyl_site"/>
</dbReference>
<accession>A0A6J4L8A7</accession>
<organism evidence="13">
    <name type="scientific">uncultured Gemmatimonadota bacterium</name>
    <dbReference type="NCBI Taxonomy" id="203437"/>
    <lineage>
        <taxon>Bacteria</taxon>
        <taxon>Pseudomonadati</taxon>
        <taxon>Gemmatimonadota</taxon>
        <taxon>environmental samples</taxon>
    </lineage>
</organism>
<keyword evidence="4" id="KW-0488">Methylation</keyword>
<keyword evidence="3" id="KW-1003">Cell membrane</keyword>
<evidence type="ECO:0000256" key="10">
    <source>
        <dbReference type="ARBA" id="ARBA00030775"/>
    </source>
</evidence>
<comment type="subcellular location">
    <subcellularLocation>
        <location evidence="1">Cell inner membrane</location>
        <topology evidence="1">Single-pass membrane protein</topology>
    </subcellularLocation>
</comment>
<dbReference type="NCBIfam" id="TIGR02532">
    <property type="entry name" value="IV_pilin_GFxxxE"/>
    <property type="match status" value="1"/>
</dbReference>
<feature type="transmembrane region" description="Helical" evidence="11">
    <location>
        <begin position="12"/>
        <end position="34"/>
    </location>
</feature>
<evidence type="ECO:0000256" key="6">
    <source>
        <dbReference type="ARBA" id="ARBA00022692"/>
    </source>
</evidence>
<evidence type="ECO:0000256" key="11">
    <source>
        <dbReference type="SAM" id="Phobius"/>
    </source>
</evidence>
<name>A0A6J4L8A7_9BACT</name>
<evidence type="ECO:0000256" key="1">
    <source>
        <dbReference type="ARBA" id="ARBA00004377"/>
    </source>
</evidence>